<protein>
    <submittedName>
        <fullName evidence="6">Sodium Bile acid symporter family protein</fullName>
    </submittedName>
</protein>
<dbReference type="InterPro" id="IPR038770">
    <property type="entry name" value="Na+/solute_symporter_sf"/>
</dbReference>
<keyword evidence="2 5" id="KW-0812">Transmembrane</keyword>
<evidence type="ECO:0000256" key="1">
    <source>
        <dbReference type="ARBA" id="ARBA00004141"/>
    </source>
</evidence>
<organism evidence="6 7">
    <name type="scientific">Acinetobacter bouvetii</name>
    <dbReference type="NCBI Taxonomy" id="202951"/>
    <lineage>
        <taxon>Bacteria</taxon>
        <taxon>Pseudomonadati</taxon>
        <taxon>Pseudomonadota</taxon>
        <taxon>Gammaproteobacteria</taxon>
        <taxon>Moraxellales</taxon>
        <taxon>Moraxellaceae</taxon>
        <taxon>Acinetobacter</taxon>
    </lineage>
</organism>
<sequence length="297" mass="32437">MGQLGIITVLLPAALAIIMIGLGLELTPKDFLRVSKHPKAILVALFAQLVVLVFIAFLICKVLALPPLLAIGLMLLSATPGGPTANLYSYLFKGDVALNISLTAINSVLAAFTLPLIANFAIQHFSQDQQVIGLQFGKIIQVFFIILIPVMIGMSIRQIAPQVAHRLEKPVKIFSVIFLICIVSGAIFMERKNLAEYITQVGLASGLFCFSALVVGYCIPRLFKINSYQARACAFEIGLHNSTLAMTIALTVLMNATIAMPAAVYSLFMYIFSFIFGMLINHYLPLQHPNRLPQEEA</sequence>
<feature type="transmembrane region" description="Helical" evidence="5">
    <location>
        <begin position="262"/>
        <end position="284"/>
    </location>
</feature>
<evidence type="ECO:0000313" key="7">
    <source>
        <dbReference type="Proteomes" id="UP000489961"/>
    </source>
</evidence>
<gene>
    <name evidence="6" type="ORF">SFB21_0949</name>
</gene>
<reference evidence="6 7" key="1">
    <citation type="submission" date="2020-02" db="EMBL/GenBank/DDBJ databases">
        <authorList>
            <person name="Chaudhuri R."/>
        </authorList>
    </citation>
    <scope>NUCLEOTIDE SEQUENCE [LARGE SCALE GENOMIC DNA]</scope>
    <source>
        <strain evidence="6">SFB21</strain>
    </source>
</reference>
<proteinExistence type="predicted"/>
<evidence type="ECO:0000256" key="5">
    <source>
        <dbReference type="SAM" id="Phobius"/>
    </source>
</evidence>
<feature type="transmembrane region" description="Helical" evidence="5">
    <location>
        <begin position="232"/>
        <end position="256"/>
    </location>
</feature>
<feature type="transmembrane region" description="Helical" evidence="5">
    <location>
        <begin position="70"/>
        <end position="89"/>
    </location>
</feature>
<feature type="transmembrane region" description="Helical" evidence="5">
    <location>
        <begin position="6"/>
        <end position="28"/>
    </location>
</feature>
<feature type="transmembrane region" description="Helical" evidence="5">
    <location>
        <begin position="171"/>
        <end position="189"/>
    </location>
</feature>
<evidence type="ECO:0000313" key="6">
    <source>
        <dbReference type="EMBL" id="CAB1211657.1"/>
    </source>
</evidence>
<dbReference type="GO" id="GO:0016020">
    <property type="term" value="C:membrane"/>
    <property type="evidence" value="ECO:0007669"/>
    <property type="project" value="UniProtKB-SubCell"/>
</dbReference>
<feature type="transmembrane region" description="Helical" evidence="5">
    <location>
        <begin position="138"/>
        <end position="159"/>
    </location>
</feature>
<dbReference type="AlphaFoldDB" id="A0A811G927"/>
<name>A0A811G927_9GAMM</name>
<dbReference type="Proteomes" id="UP000489961">
    <property type="component" value="Unassembled WGS sequence"/>
</dbReference>
<comment type="subcellular location">
    <subcellularLocation>
        <location evidence="1">Membrane</location>
        <topology evidence="1">Multi-pass membrane protein</topology>
    </subcellularLocation>
</comment>
<dbReference type="InterPro" id="IPR002657">
    <property type="entry name" value="BilAc:Na_symport/Acr3"/>
</dbReference>
<dbReference type="Pfam" id="PF01758">
    <property type="entry name" value="SBF"/>
    <property type="match status" value="1"/>
</dbReference>
<dbReference type="EMBL" id="CADDTS010000017">
    <property type="protein sequence ID" value="CAB1211657.1"/>
    <property type="molecule type" value="Genomic_DNA"/>
</dbReference>
<comment type="caution">
    <text evidence="6">The sequence shown here is derived from an EMBL/GenBank/DDBJ whole genome shotgun (WGS) entry which is preliminary data.</text>
</comment>
<accession>A0A811G927</accession>
<keyword evidence="4 5" id="KW-0472">Membrane</keyword>
<dbReference type="Gene3D" id="1.20.1530.20">
    <property type="match status" value="1"/>
</dbReference>
<feature type="transmembrane region" description="Helical" evidence="5">
    <location>
        <begin position="96"/>
        <end position="118"/>
    </location>
</feature>
<dbReference type="InterPro" id="IPR004710">
    <property type="entry name" value="Bilac:Na_transpt"/>
</dbReference>
<dbReference type="PANTHER" id="PTHR10361:SF24">
    <property type="entry name" value="P3 PROTEIN"/>
    <property type="match status" value="1"/>
</dbReference>
<dbReference type="PANTHER" id="PTHR10361">
    <property type="entry name" value="SODIUM-BILE ACID COTRANSPORTER"/>
    <property type="match status" value="1"/>
</dbReference>
<keyword evidence="3 5" id="KW-1133">Transmembrane helix</keyword>
<evidence type="ECO:0000256" key="4">
    <source>
        <dbReference type="ARBA" id="ARBA00023136"/>
    </source>
</evidence>
<dbReference type="RefSeq" id="WP_174558897.1">
    <property type="nucleotide sequence ID" value="NZ_CADDTS010000017.1"/>
</dbReference>
<feature type="transmembrane region" description="Helical" evidence="5">
    <location>
        <begin position="40"/>
        <end position="64"/>
    </location>
</feature>
<feature type="transmembrane region" description="Helical" evidence="5">
    <location>
        <begin position="201"/>
        <end position="220"/>
    </location>
</feature>
<evidence type="ECO:0000256" key="3">
    <source>
        <dbReference type="ARBA" id="ARBA00022989"/>
    </source>
</evidence>
<evidence type="ECO:0000256" key="2">
    <source>
        <dbReference type="ARBA" id="ARBA00022692"/>
    </source>
</evidence>